<dbReference type="InterPro" id="IPR000792">
    <property type="entry name" value="Tscrpt_reg_LuxR_C"/>
</dbReference>
<dbReference type="Proteomes" id="UP001597114">
    <property type="component" value="Unassembled WGS sequence"/>
</dbReference>
<dbReference type="CDD" id="cd06170">
    <property type="entry name" value="LuxR_C_like"/>
    <property type="match status" value="1"/>
</dbReference>
<dbReference type="SMART" id="SM00421">
    <property type="entry name" value="HTH_LUXR"/>
    <property type="match status" value="1"/>
</dbReference>
<dbReference type="Pfam" id="PF00196">
    <property type="entry name" value="GerE"/>
    <property type="match status" value="1"/>
</dbReference>
<evidence type="ECO:0000256" key="1">
    <source>
        <dbReference type="ARBA" id="ARBA00022741"/>
    </source>
</evidence>
<gene>
    <name evidence="4" type="ORF">ACFSJD_20655</name>
</gene>
<dbReference type="InterPro" id="IPR016032">
    <property type="entry name" value="Sig_transdc_resp-reg_C-effctor"/>
</dbReference>
<dbReference type="SUPFAM" id="SSF46894">
    <property type="entry name" value="C-terminal effector domain of the bipartite response regulators"/>
    <property type="match status" value="1"/>
</dbReference>
<dbReference type="PANTHER" id="PTHR16305">
    <property type="entry name" value="TESTICULAR SOLUBLE ADENYLYL CYCLASE"/>
    <property type="match status" value="1"/>
</dbReference>
<protein>
    <submittedName>
        <fullName evidence="4">ATP-binding protein</fullName>
    </submittedName>
</protein>
<evidence type="ECO:0000256" key="2">
    <source>
        <dbReference type="ARBA" id="ARBA00022840"/>
    </source>
</evidence>
<dbReference type="RefSeq" id="WP_344723557.1">
    <property type="nucleotide sequence ID" value="NZ_BAAAUS010000020.1"/>
</dbReference>
<feature type="domain" description="HTH luxR-type" evidence="3">
    <location>
        <begin position="858"/>
        <end position="923"/>
    </location>
</feature>
<sequence>MQLPGSSPKWRCTPELAGRHTECQVLDRLVEAVRAGESRALVVHGEPGVGKTALLDYLAGHASGCRVVRAAGVESEMELAFAGMHQLCAPMLDRPESLPLPQRDALRTAFGMNAGPAPDRFLIGLAALSLLSHVAEEQPLVCLVDDEQWLDHASAQVLAFVARRLGAESVGFVFAARAPGGALAGLPELVVRGLREADARALLDSVLTGPIDGRVRDQIVAETRGNPLALLELPQGLTVAELAGGFGLPGAVPLEGSIEESFRRRVSALPDRTRRLLLLAAADPTGDPALVWRAVGRLGIGADAAAPAADAGLAEFDTRVRFRHPLARSAAYQSASTQDRQLAHGALAEVTDPQLDPDRRAWHRAQASPGPDEDIAVELERSAGRAQARGGLAASAAFLRQAATLTLDPAQRAGRALAAAQAKMQAGVFDVARDLLAMAESGPLSDVQQASVDVIKAQLAFVTSRGSDAAALLLKAARRLEPIDVDLSRATYLDALLAATFAGRLANPGADVVEVARAAGAAPRPRRDPSAPDLLLDGTAAALHTEYAAGVPILRRALTRFGAGMSVDEELRRMFLACITAMRIWDDHRCDVLSARYVQLARETGTLSELPLALTARTFTLLLSGDLTSAASLTDELQAVTEATGSGLAPYGALGLTALRGDEAGASALVEATIEDVTRRGEGIGITFAEWANAMLNNGLGHYDKAASAGRRAAAYDKEPAALCWSLVELIEASARCGMTETATAACRRLTEMTGAGGTDWALGAQARSHALLSEGDAAERLYRESIARFGKTRLRVDRARAHLLYGEWLRRERRRGEAREQLRTALGMLEAMGVAAFAERARRELRATGETAHKRAPVEGHEELTAQEAQIARLARDGLSNPEIGTRLFISAHTVQYHLRKVFAKLGITSRSQLDRVLPGSPATVQRSH</sequence>
<dbReference type="EMBL" id="JBHUCO010000021">
    <property type="protein sequence ID" value="MFD1519919.1"/>
    <property type="molecule type" value="Genomic_DNA"/>
</dbReference>
<dbReference type="Gene3D" id="1.10.10.10">
    <property type="entry name" value="Winged helix-like DNA-binding domain superfamily/Winged helix DNA-binding domain"/>
    <property type="match status" value="1"/>
</dbReference>
<dbReference type="PROSITE" id="PS50043">
    <property type="entry name" value="HTH_LUXR_2"/>
    <property type="match status" value="1"/>
</dbReference>
<reference evidence="5" key="1">
    <citation type="journal article" date="2019" name="Int. J. Syst. Evol. Microbiol.">
        <title>The Global Catalogue of Microorganisms (GCM) 10K type strain sequencing project: providing services to taxonomists for standard genome sequencing and annotation.</title>
        <authorList>
            <consortium name="The Broad Institute Genomics Platform"/>
            <consortium name="The Broad Institute Genome Sequencing Center for Infectious Disease"/>
            <person name="Wu L."/>
            <person name="Ma J."/>
        </authorList>
    </citation>
    <scope>NUCLEOTIDE SEQUENCE [LARGE SCALE GENOMIC DNA]</scope>
    <source>
        <strain evidence="5">CCM 7043</strain>
    </source>
</reference>
<dbReference type="PANTHER" id="PTHR16305:SF35">
    <property type="entry name" value="TRANSCRIPTIONAL ACTIVATOR DOMAIN"/>
    <property type="match status" value="1"/>
</dbReference>
<dbReference type="InterPro" id="IPR036388">
    <property type="entry name" value="WH-like_DNA-bd_sf"/>
</dbReference>
<keyword evidence="2 4" id="KW-0067">ATP-binding</keyword>
<dbReference type="GO" id="GO:0005524">
    <property type="term" value="F:ATP binding"/>
    <property type="evidence" value="ECO:0007669"/>
    <property type="project" value="UniProtKB-KW"/>
</dbReference>
<dbReference type="Pfam" id="PF13191">
    <property type="entry name" value="AAA_16"/>
    <property type="match status" value="1"/>
</dbReference>
<dbReference type="InterPro" id="IPR041664">
    <property type="entry name" value="AAA_16"/>
</dbReference>
<keyword evidence="5" id="KW-1185">Reference proteome</keyword>
<accession>A0ABW4EWJ6</accession>
<dbReference type="PRINTS" id="PR00038">
    <property type="entry name" value="HTHLUXR"/>
</dbReference>
<organism evidence="4 5">
    <name type="scientific">Pseudonocardia yunnanensis</name>
    <dbReference type="NCBI Taxonomy" id="58107"/>
    <lineage>
        <taxon>Bacteria</taxon>
        <taxon>Bacillati</taxon>
        <taxon>Actinomycetota</taxon>
        <taxon>Actinomycetes</taxon>
        <taxon>Pseudonocardiales</taxon>
        <taxon>Pseudonocardiaceae</taxon>
        <taxon>Pseudonocardia</taxon>
    </lineage>
</organism>
<dbReference type="SUPFAM" id="SSF52540">
    <property type="entry name" value="P-loop containing nucleoside triphosphate hydrolases"/>
    <property type="match status" value="1"/>
</dbReference>
<name>A0ABW4EWJ6_9PSEU</name>
<dbReference type="InterPro" id="IPR027417">
    <property type="entry name" value="P-loop_NTPase"/>
</dbReference>
<keyword evidence="1" id="KW-0547">Nucleotide-binding</keyword>
<comment type="caution">
    <text evidence="4">The sequence shown here is derived from an EMBL/GenBank/DDBJ whole genome shotgun (WGS) entry which is preliminary data.</text>
</comment>
<proteinExistence type="predicted"/>
<evidence type="ECO:0000313" key="5">
    <source>
        <dbReference type="Proteomes" id="UP001597114"/>
    </source>
</evidence>
<dbReference type="Gene3D" id="3.40.50.300">
    <property type="entry name" value="P-loop containing nucleotide triphosphate hydrolases"/>
    <property type="match status" value="1"/>
</dbReference>
<evidence type="ECO:0000313" key="4">
    <source>
        <dbReference type="EMBL" id="MFD1519919.1"/>
    </source>
</evidence>
<evidence type="ECO:0000259" key="3">
    <source>
        <dbReference type="PROSITE" id="PS50043"/>
    </source>
</evidence>